<dbReference type="AlphaFoldDB" id="A0A152A515"/>
<proteinExistence type="predicted"/>
<gene>
    <name evidence="1" type="ORF">DLAC_02053</name>
</gene>
<dbReference type="InParanoid" id="A0A152A515"/>
<reference evidence="1 2" key="1">
    <citation type="submission" date="2015-12" db="EMBL/GenBank/DDBJ databases">
        <title>Dictyostelia acquired genes for synthesis and detection of signals that induce cell-type specialization by lateral gene transfer from prokaryotes.</title>
        <authorList>
            <person name="Gloeckner G."/>
            <person name="Schaap P."/>
        </authorList>
    </citation>
    <scope>NUCLEOTIDE SEQUENCE [LARGE SCALE GENOMIC DNA]</scope>
    <source>
        <strain evidence="1 2">TK</strain>
    </source>
</reference>
<accession>A0A152A515</accession>
<evidence type="ECO:0000313" key="2">
    <source>
        <dbReference type="Proteomes" id="UP000076078"/>
    </source>
</evidence>
<evidence type="ECO:0000313" key="1">
    <source>
        <dbReference type="EMBL" id="KYR01329.1"/>
    </source>
</evidence>
<organism evidence="1 2">
    <name type="scientific">Tieghemostelium lacteum</name>
    <name type="common">Slime mold</name>
    <name type="synonym">Dictyostelium lacteum</name>
    <dbReference type="NCBI Taxonomy" id="361077"/>
    <lineage>
        <taxon>Eukaryota</taxon>
        <taxon>Amoebozoa</taxon>
        <taxon>Evosea</taxon>
        <taxon>Eumycetozoa</taxon>
        <taxon>Dictyostelia</taxon>
        <taxon>Dictyosteliales</taxon>
        <taxon>Raperosteliaceae</taxon>
        <taxon>Tieghemostelium</taxon>
    </lineage>
</organism>
<dbReference type="EMBL" id="LODT01000010">
    <property type="protein sequence ID" value="KYR01329.1"/>
    <property type="molecule type" value="Genomic_DNA"/>
</dbReference>
<name>A0A152A515_TIELA</name>
<dbReference type="Proteomes" id="UP000076078">
    <property type="component" value="Unassembled WGS sequence"/>
</dbReference>
<sequence length="986" mass="114950">MEDIEDVEMSDYNLVKDYIIRYHKVHSDFPNWYFEKLYILAEDNDYNKNIEDLVSFGLAYLQKLIKSSDPNQLTRIECYTHALNDKIEPQLYNMICTSVTNLEPEKFCHLLSFFTDDSKTIQQHMESGEIIEFIEKYQFKYTHDFIDKFSKFLNRGDFMKVYQRLLTTERYSNIQKLITSNISKVDIFDNQWAKKFIFEDSKNAITKNLFYNILQPVLLVLKLKLLSKEDMEKFAVAFGTFVFNTRLTNLKFNLEVVLEIYSLLGKKRYKELVEYIMKYLNTIPNGDSHLYTIATILAKKFPVEFKPHRGTINAIAEKDLLAKRLDSAMIDFLCVAGEELTAFRKLIIVSIIEFRTIRYVIPEFKIEQLLGSFKIYPLIYSDDSRLFSMLNSNLTLSMVYIKMTNHAEDCDKPIKMVSKILVDLIEKIANSFGNTKESVFQRIITDQGRGLENLTVSPHEIPEKHKFTFKVPINLTRMAYIDVHYKILIATGVLLGLDAMAYRFIVLDRVYLEESSDWIENGTLFDILLQKDSSKLVKFIDSTITILPKQHFKKLLFKYPQFVLESLEFQKQKNTRIDEEIKLEIKYIQAESLYCLLSETPMQLETLIQYRKTITVEHILSLIIEYLFQTDVFTPNIPLVSKSFFSATSKAISRPGVNLLYLSSLSSACLTNPLHLLKYPVTEIEYTSLPKLSSDLYSHIEYIVVDTSVNFYIHFTQLKKIRTIDQEFLILALELLDQSKDTIEEIIIEGLVDPYGINMVVGYVELLNFLMSMEEGKSKLKRLSLTFRGYSDNLDNDLPELKNILHWVKDIQFIYREFDLDLDSQKHLPFLLSNFNNIEMVLFKEIDRIGQFSDSSLVSVFRLVLLSEIDQIDLSPILKLKSIQNLEIFGNDFCTLKLISKYINVIKENLKNLKTMTLMMEIKTISNEIANSSNEFSNFFYLCSTIPSLTTVKLLNNTNSKIPILPDFSKVNSGKFKNYNDILFKI</sequence>
<keyword evidence="2" id="KW-1185">Reference proteome</keyword>
<comment type="caution">
    <text evidence="1">The sequence shown here is derived from an EMBL/GenBank/DDBJ whole genome shotgun (WGS) entry which is preliminary data.</text>
</comment>
<protein>
    <submittedName>
        <fullName evidence="1">Uncharacterized protein</fullName>
    </submittedName>
</protein>